<feature type="compositionally biased region" description="Low complexity" evidence="2">
    <location>
        <begin position="355"/>
        <end position="414"/>
    </location>
</feature>
<dbReference type="InterPro" id="IPR009060">
    <property type="entry name" value="UBA-like_sf"/>
</dbReference>
<evidence type="ECO:0000256" key="2">
    <source>
        <dbReference type="SAM" id="MobiDB-lite"/>
    </source>
</evidence>
<feature type="region of interest" description="Disordered" evidence="2">
    <location>
        <begin position="141"/>
        <end position="163"/>
    </location>
</feature>
<evidence type="ECO:0008006" key="7">
    <source>
        <dbReference type="Google" id="ProtNLM"/>
    </source>
</evidence>
<feature type="domain" description="UBA" evidence="3">
    <location>
        <begin position="179"/>
        <end position="220"/>
    </location>
</feature>
<dbReference type="PROSITE" id="PS50115">
    <property type="entry name" value="ARFGAP"/>
    <property type="match status" value="1"/>
</dbReference>
<dbReference type="InterPro" id="IPR001164">
    <property type="entry name" value="ArfGAP_dom"/>
</dbReference>
<dbReference type="InterPro" id="IPR037278">
    <property type="entry name" value="ARFGAP/RecO"/>
</dbReference>
<sequence>MSKKYAKNIEKQLIDIVNSSANDNKCGECGTKYPTWASYNLGIFLCGRCSSVHKRILGPPNYNISKVKSLTLDNWSDEQISHLRKIGNKKAKRKWNSKRVPFPFDGDDNISVVEQYIRDKYILGKFRDDNIENDDYETDRLSKYSNDSRSRSRSRSNSNFGAGAIPKLTHRKLTTYEYTQYQTQVNKIKSLGFTDYDAILESLLLSNGVIDKAIDILEQDQRINPTKEETAPELPKRRPQTQSQSTSSSNLLDPKPSGDWWNSNGINNAQATQSQQFPAQTGQPQIYQYTDPITGAILYVDSSGQEYLDPNNPQHQQQLYNMQNPQLIQQQTNKANIMSLYNQPTNQQQLSPQRAQSAPQIPQQTTAAQFGFQQQPQQTGFPMQQQQQPQFTGFGQPQQQQFQQQYPNQQGYYR</sequence>
<feature type="compositionally biased region" description="Polar residues" evidence="2">
    <location>
        <begin position="345"/>
        <end position="354"/>
    </location>
</feature>
<dbReference type="GO" id="GO:0005737">
    <property type="term" value="C:cytoplasm"/>
    <property type="evidence" value="ECO:0007669"/>
    <property type="project" value="TreeGrafter"/>
</dbReference>
<dbReference type="Proteomes" id="UP001152885">
    <property type="component" value="Unassembled WGS sequence"/>
</dbReference>
<dbReference type="GO" id="GO:0008270">
    <property type="term" value="F:zinc ion binding"/>
    <property type="evidence" value="ECO:0007669"/>
    <property type="project" value="UniProtKB-KW"/>
</dbReference>
<feature type="region of interest" description="Disordered" evidence="2">
    <location>
        <begin position="345"/>
        <end position="414"/>
    </location>
</feature>
<dbReference type="CDD" id="cd08204">
    <property type="entry name" value="ArfGap"/>
    <property type="match status" value="1"/>
</dbReference>
<feature type="compositionally biased region" description="Basic and acidic residues" evidence="2">
    <location>
        <begin position="141"/>
        <end position="150"/>
    </location>
</feature>
<evidence type="ECO:0000259" key="3">
    <source>
        <dbReference type="PROSITE" id="PS50030"/>
    </source>
</evidence>
<dbReference type="InterPro" id="IPR051718">
    <property type="entry name" value="ARF_GTPase-activating"/>
</dbReference>
<dbReference type="PROSITE" id="PS50030">
    <property type="entry name" value="UBA"/>
    <property type="match status" value="1"/>
</dbReference>
<dbReference type="Gene3D" id="1.10.220.150">
    <property type="entry name" value="Arf GTPase activating protein"/>
    <property type="match status" value="1"/>
</dbReference>
<dbReference type="InterPro" id="IPR038508">
    <property type="entry name" value="ArfGAP_dom_sf"/>
</dbReference>
<protein>
    <recommendedName>
        <fullName evidence="7">ArfGap-domain-containing protein</fullName>
    </recommendedName>
</protein>
<dbReference type="OrthoDB" id="10266696at2759"/>
<keyword evidence="1" id="KW-0862">Zinc</keyword>
<dbReference type="GO" id="GO:0005096">
    <property type="term" value="F:GTPase activator activity"/>
    <property type="evidence" value="ECO:0007669"/>
    <property type="project" value="InterPro"/>
</dbReference>
<feature type="compositionally biased region" description="Basic and acidic residues" evidence="2">
    <location>
        <begin position="221"/>
        <end position="236"/>
    </location>
</feature>
<keyword evidence="6" id="KW-1185">Reference proteome</keyword>
<feature type="region of interest" description="Disordered" evidence="2">
    <location>
        <begin position="221"/>
        <end position="266"/>
    </location>
</feature>
<evidence type="ECO:0000259" key="4">
    <source>
        <dbReference type="PROSITE" id="PS50115"/>
    </source>
</evidence>
<dbReference type="PRINTS" id="PR00405">
    <property type="entry name" value="REVINTRACTNG"/>
</dbReference>
<reference evidence="5" key="1">
    <citation type="submission" date="2022-12" db="EMBL/GenBank/DDBJ databases">
        <authorList>
            <person name="Brejova B."/>
        </authorList>
    </citation>
    <scope>NUCLEOTIDE SEQUENCE</scope>
</reference>
<proteinExistence type="predicted"/>
<dbReference type="SMART" id="SM00105">
    <property type="entry name" value="ArfGap"/>
    <property type="match status" value="1"/>
</dbReference>
<dbReference type="SUPFAM" id="SSF57863">
    <property type="entry name" value="ArfGap/RecO-like zinc finger"/>
    <property type="match status" value="1"/>
</dbReference>
<evidence type="ECO:0000256" key="1">
    <source>
        <dbReference type="PROSITE-ProRule" id="PRU00288"/>
    </source>
</evidence>
<dbReference type="InterPro" id="IPR015940">
    <property type="entry name" value="UBA"/>
</dbReference>
<dbReference type="SUPFAM" id="SSF46934">
    <property type="entry name" value="UBA-like"/>
    <property type="match status" value="1"/>
</dbReference>
<gene>
    <name evidence="5" type="ORF">CANVERA_P0388</name>
</gene>
<organism evidence="5 6">
    <name type="scientific">Candida verbasci</name>
    <dbReference type="NCBI Taxonomy" id="1227364"/>
    <lineage>
        <taxon>Eukaryota</taxon>
        <taxon>Fungi</taxon>
        <taxon>Dikarya</taxon>
        <taxon>Ascomycota</taxon>
        <taxon>Saccharomycotina</taxon>
        <taxon>Pichiomycetes</taxon>
        <taxon>Debaryomycetaceae</taxon>
        <taxon>Candida/Lodderomyces clade</taxon>
        <taxon>Candida</taxon>
    </lineage>
</organism>
<dbReference type="EMBL" id="CANTUO010000001">
    <property type="protein sequence ID" value="CAI5755872.1"/>
    <property type="molecule type" value="Genomic_DNA"/>
</dbReference>
<accession>A0A9W4TSP6</accession>
<comment type="caution">
    <text evidence="5">The sequence shown here is derived from an EMBL/GenBank/DDBJ whole genome shotgun (WGS) entry which is preliminary data.</text>
</comment>
<dbReference type="AlphaFoldDB" id="A0A9W4TSP6"/>
<dbReference type="PANTHER" id="PTHR45705">
    <property type="entry name" value="FI20236P1"/>
    <property type="match status" value="1"/>
</dbReference>
<evidence type="ECO:0000313" key="5">
    <source>
        <dbReference type="EMBL" id="CAI5755872.1"/>
    </source>
</evidence>
<dbReference type="PANTHER" id="PTHR45705:SF9">
    <property type="entry name" value="PROTEIN GTS1"/>
    <property type="match status" value="1"/>
</dbReference>
<keyword evidence="1" id="KW-0863">Zinc-finger</keyword>
<feature type="compositionally biased region" description="Low complexity" evidence="2">
    <location>
        <begin position="240"/>
        <end position="249"/>
    </location>
</feature>
<dbReference type="FunFam" id="1.10.220.150:FF:000027">
    <property type="entry name" value="Gts1p"/>
    <property type="match status" value="1"/>
</dbReference>
<dbReference type="Pfam" id="PF01412">
    <property type="entry name" value="ArfGap"/>
    <property type="match status" value="1"/>
</dbReference>
<feature type="domain" description="Arf-GAP" evidence="4">
    <location>
        <begin position="11"/>
        <end position="135"/>
    </location>
</feature>
<dbReference type="Gene3D" id="1.10.8.10">
    <property type="entry name" value="DNA helicase RuvA subunit, C-terminal domain"/>
    <property type="match status" value="1"/>
</dbReference>
<keyword evidence="1" id="KW-0479">Metal-binding</keyword>
<name>A0A9W4TSP6_9ASCO</name>
<evidence type="ECO:0000313" key="6">
    <source>
        <dbReference type="Proteomes" id="UP001152885"/>
    </source>
</evidence>